<comment type="caution">
    <text evidence="1">The sequence shown here is derived from an EMBL/GenBank/DDBJ whole genome shotgun (WGS) entry which is preliminary data.</text>
</comment>
<dbReference type="Proteomes" id="UP000784294">
    <property type="component" value="Unassembled WGS sequence"/>
</dbReference>
<reference evidence="1" key="1">
    <citation type="submission" date="2018-11" db="EMBL/GenBank/DDBJ databases">
        <authorList>
            <consortium name="Pathogen Informatics"/>
        </authorList>
    </citation>
    <scope>NUCLEOTIDE SEQUENCE</scope>
</reference>
<evidence type="ECO:0000313" key="1">
    <source>
        <dbReference type="EMBL" id="VEL33589.1"/>
    </source>
</evidence>
<gene>
    <name evidence="1" type="ORF">PXEA_LOCUS27029</name>
</gene>
<evidence type="ECO:0000313" key="2">
    <source>
        <dbReference type="Proteomes" id="UP000784294"/>
    </source>
</evidence>
<accession>A0A3S5BPS3</accession>
<dbReference type="AlphaFoldDB" id="A0A3S5BPS3"/>
<name>A0A3S5BPS3_9PLAT</name>
<sequence>MRSSNVPRRSNTTCRKANFKSALGYRSVLSIGVATLATTSANYLDCLVPIQTSPAILTCVPSS</sequence>
<keyword evidence="2" id="KW-1185">Reference proteome</keyword>
<dbReference type="EMBL" id="CAAALY010246046">
    <property type="protein sequence ID" value="VEL33589.1"/>
    <property type="molecule type" value="Genomic_DNA"/>
</dbReference>
<proteinExistence type="predicted"/>
<protein>
    <submittedName>
        <fullName evidence="1">Uncharacterized protein</fullName>
    </submittedName>
</protein>
<organism evidence="1 2">
    <name type="scientific">Protopolystoma xenopodis</name>
    <dbReference type="NCBI Taxonomy" id="117903"/>
    <lineage>
        <taxon>Eukaryota</taxon>
        <taxon>Metazoa</taxon>
        <taxon>Spiralia</taxon>
        <taxon>Lophotrochozoa</taxon>
        <taxon>Platyhelminthes</taxon>
        <taxon>Monogenea</taxon>
        <taxon>Polyopisthocotylea</taxon>
        <taxon>Polystomatidea</taxon>
        <taxon>Polystomatidae</taxon>
        <taxon>Protopolystoma</taxon>
    </lineage>
</organism>